<dbReference type="Pfam" id="PF01408">
    <property type="entry name" value="GFO_IDH_MocA"/>
    <property type="match status" value="1"/>
</dbReference>
<dbReference type="RefSeq" id="WP_275634767.1">
    <property type="nucleotide sequence ID" value="NZ_JARGYD010000011.1"/>
</dbReference>
<dbReference type="EMBL" id="JBHRTB010000010">
    <property type="protein sequence ID" value="MFC3144382.1"/>
    <property type="molecule type" value="Genomic_DNA"/>
</dbReference>
<comment type="similarity">
    <text evidence="1">Belongs to the Gfo/Idh/MocA family.</text>
</comment>
<proteinExistence type="inferred from homology"/>
<gene>
    <name evidence="5" type="ORF">ACFOGP_16785</name>
</gene>
<evidence type="ECO:0000313" key="5">
    <source>
        <dbReference type="EMBL" id="MFC3144382.1"/>
    </source>
</evidence>
<comment type="caution">
    <text evidence="5">The sequence shown here is derived from an EMBL/GenBank/DDBJ whole genome shotgun (WGS) entry which is preliminary data.</text>
</comment>
<evidence type="ECO:0000256" key="2">
    <source>
        <dbReference type="ARBA" id="ARBA00023002"/>
    </source>
</evidence>
<dbReference type="InterPro" id="IPR000683">
    <property type="entry name" value="Gfo/Idh/MocA-like_OxRdtase_N"/>
</dbReference>
<protein>
    <submittedName>
        <fullName evidence="5">Gfo/Idh/MocA family protein</fullName>
    </submittedName>
</protein>
<evidence type="ECO:0000313" key="6">
    <source>
        <dbReference type="Proteomes" id="UP001595632"/>
    </source>
</evidence>
<dbReference type="PANTHER" id="PTHR22604:SF105">
    <property type="entry name" value="TRANS-1,2-DIHYDROBENZENE-1,2-DIOL DEHYDROGENASE"/>
    <property type="match status" value="1"/>
</dbReference>
<dbReference type="Pfam" id="PF22725">
    <property type="entry name" value="GFO_IDH_MocA_C3"/>
    <property type="match status" value="1"/>
</dbReference>
<evidence type="ECO:0000259" key="3">
    <source>
        <dbReference type="Pfam" id="PF01408"/>
    </source>
</evidence>
<organism evidence="5 6">
    <name type="scientific">Psychromarinibacter halotolerans</name>
    <dbReference type="NCBI Taxonomy" id="1775175"/>
    <lineage>
        <taxon>Bacteria</taxon>
        <taxon>Pseudomonadati</taxon>
        <taxon>Pseudomonadota</taxon>
        <taxon>Alphaproteobacteria</taxon>
        <taxon>Rhodobacterales</taxon>
        <taxon>Paracoccaceae</taxon>
        <taxon>Psychromarinibacter</taxon>
    </lineage>
</organism>
<dbReference type="Gene3D" id="3.30.360.10">
    <property type="entry name" value="Dihydrodipicolinate Reductase, domain 2"/>
    <property type="match status" value="1"/>
</dbReference>
<reference evidence="6" key="1">
    <citation type="journal article" date="2019" name="Int. J. Syst. Evol. Microbiol.">
        <title>The Global Catalogue of Microorganisms (GCM) 10K type strain sequencing project: providing services to taxonomists for standard genome sequencing and annotation.</title>
        <authorList>
            <consortium name="The Broad Institute Genomics Platform"/>
            <consortium name="The Broad Institute Genome Sequencing Center for Infectious Disease"/>
            <person name="Wu L."/>
            <person name="Ma J."/>
        </authorList>
    </citation>
    <scope>NUCLEOTIDE SEQUENCE [LARGE SCALE GENOMIC DNA]</scope>
    <source>
        <strain evidence="6">KCTC 52366</strain>
    </source>
</reference>
<dbReference type="Gene3D" id="3.40.50.720">
    <property type="entry name" value="NAD(P)-binding Rossmann-like Domain"/>
    <property type="match status" value="1"/>
</dbReference>
<dbReference type="InterPro" id="IPR036291">
    <property type="entry name" value="NAD(P)-bd_dom_sf"/>
</dbReference>
<dbReference type="InterPro" id="IPR050984">
    <property type="entry name" value="Gfo/Idh/MocA_domain"/>
</dbReference>
<keyword evidence="6" id="KW-1185">Reference proteome</keyword>
<evidence type="ECO:0000256" key="1">
    <source>
        <dbReference type="ARBA" id="ARBA00010928"/>
    </source>
</evidence>
<evidence type="ECO:0000259" key="4">
    <source>
        <dbReference type="Pfam" id="PF22725"/>
    </source>
</evidence>
<keyword evidence="2" id="KW-0560">Oxidoreductase</keyword>
<feature type="domain" description="GFO/IDH/MocA-like oxidoreductase" evidence="4">
    <location>
        <begin position="141"/>
        <end position="255"/>
    </location>
</feature>
<dbReference type="SUPFAM" id="SSF51735">
    <property type="entry name" value="NAD(P)-binding Rossmann-fold domains"/>
    <property type="match status" value="1"/>
</dbReference>
<dbReference type="Proteomes" id="UP001595632">
    <property type="component" value="Unassembled WGS sequence"/>
</dbReference>
<dbReference type="InterPro" id="IPR055170">
    <property type="entry name" value="GFO_IDH_MocA-like_dom"/>
</dbReference>
<feature type="domain" description="Gfo/Idh/MocA-like oxidoreductase N-terminal" evidence="3">
    <location>
        <begin position="15"/>
        <end position="130"/>
    </location>
</feature>
<accession>A0ABV7GX98</accession>
<sequence>MTYRKEHDTMTDQCRWGIMATGLIADLFAADLSLAGLPVAAVGSRSAGKADAFAAKHGIPTAHSSYEDLVADPDVDVIYVATPHPFHVEGAKLALNAGKHVLIEKPFAMNAREAREIVALAEAKNLLVMEAMWTRFLPHMVRLREILSEGTLGEIHSLWADHSQALPDDPNHRLNAMELGGGALLDLGIYPVSFAHDVLGPPAEVQAVARFKDTGADAEVAMVMRHASGALSQLVCTSDYQGSNAARIVGAQAILELDGVWYSPTTFRVRTHAGDEIETCDIPVEGRGMQYQAHAFQDAVQAGKRAVDLMTPEGTVEVMQTMDTIRDRIGLRYAADDDNAPA</sequence>
<name>A0ABV7GX98_9RHOB</name>
<dbReference type="SUPFAM" id="SSF55347">
    <property type="entry name" value="Glyceraldehyde-3-phosphate dehydrogenase-like, C-terminal domain"/>
    <property type="match status" value="1"/>
</dbReference>
<dbReference type="PANTHER" id="PTHR22604">
    <property type="entry name" value="OXIDOREDUCTASES"/>
    <property type="match status" value="1"/>
</dbReference>